<accession>A0A916YS80</accession>
<organism evidence="2 3">
    <name type="scientific">Emticicia aquatilis</name>
    <dbReference type="NCBI Taxonomy" id="1537369"/>
    <lineage>
        <taxon>Bacteria</taxon>
        <taxon>Pseudomonadati</taxon>
        <taxon>Bacteroidota</taxon>
        <taxon>Cytophagia</taxon>
        <taxon>Cytophagales</taxon>
        <taxon>Leadbetterellaceae</taxon>
        <taxon>Emticicia</taxon>
    </lineage>
</organism>
<feature type="domain" description="DinB-like" evidence="1">
    <location>
        <begin position="25"/>
        <end position="175"/>
    </location>
</feature>
<dbReference type="InterPro" id="IPR024775">
    <property type="entry name" value="DinB-like"/>
</dbReference>
<protein>
    <recommendedName>
        <fullName evidence="1">DinB-like domain-containing protein</fullName>
    </recommendedName>
</protein>
<proteinExistence type="predicted"/>
<dbReference type="RefSeq" id="WP_188766310.1">
    <property type="nucleotide sequence ID" value="NZ_BMKK01000004.1"/>
</dbReference>
<dbReference type="AlphaFoldDB" id="A0A916YS80"/>
<dbReference type="EMBL" id="BMKK01000004">
    <property type="protein sequence ID" value="GGD59100.1"/>
    <property type="molecule type" value="Genomic_DNA"/>
</dbReference>
<comment type="caution">
    <text evidence="2">The sequence shown here is derived from an EMBL/GenBank/DDBJ whole genome shotgun (WGS) entry which is preliminary data.</text>
</comment>
<evidence type="ECO:0000313" key="3">
    <source>
        <dbReference type="Proteomes" id="UP000609064"/>
    </source>
</evidence>
<evidence type="ECO:0000313" key="2">
    <source>
        <dbReference type="EMBL" id="GGD59100.1"/>
    </source>
</evidence>
<evidence type="ECO:0000259" key="1">
    <source>
        <dbReference type="Pfam" id="PF12867"/>
    </source>
</evidence>
<dbReference type="Gene3D" id="1.20.120.450">
    <property type="entry name" value="dinb family like domain"/>
    <property type="match status" value="1"/>
</dbReference>
<name>A0A916YS80_9BACT</name>
<dbReference type="Pfam" id="PF12867">
    <property type="entry name" value="DinB_2"/>
    <property type="match status" value="1"/>
</dbReference>
<dbReference type="Proteomes" id="UP000609064">
    <property type="component" value="Unassembled WGS sequence"/>
</dbReference>
<sequence>MEKLLLLNQLENQVENHLQQAIQKYQNLSNELLLKPSSSGGWSIAQCLEHLNSYGVYYLPLFKKGLYASQDDMRVETIESTWLGKLAIDSMNPEKGKKKFKARKGHIPEVILDAKAVIAEFINQQEQLLQILRIAKNKRIQQIKIPISIAKFLKLHLGDAIQFLIIHNERHIQQANRNL</sequence>
<dbReference type="InterPro" id="IPR034660">
    <property type="entry name" value="DinB/YfiT-like"/>
</dbReference>
<keyword evidence="3" id="KW-1185">Reference proteome</keyword>
<dbReference type="SUPFAM" id="SSF109854">
    <property type="entry name" value="DinB/YfiT-like putative metalloenzymes"/>
    <property type="match status" value="1"/>
</dbReference>
<reference evidence="2" key="2">
    <citation type="submission" date="2020-09" db="EMBL/GenBank/DDBJ databases">
        <authorList>
            <person name="Sun Q."/>
            <person name="Zhou Y."/>
        </authorList>
    </citation>
    <scope>NUCLEOTIDE SEQUENCE</scope>
    <source>
        <strain evidence="2">CGMCC 1.15958</strain>
    </source>
</reference>
<gene>
    <name evidence="2" type="ORF">GCM10011514_23830</name>
</gene>
<reference evidence="2" key="1">
    <citation type="journal article" date="2014" name="Int. J. Syst. Evol. Microbiol.">
        <title>Complete genome sequence of Corynebacterium casei LMG S-19264T (=DSM 44701T), isolated from a smear-ripened cheese.</title>
        <authorList>
            <consortium name="US DOE Joint Genome Institute (JGI-PGF)"/>
            <person name="Walter F."/>
            <person name="Albersmeier A."/>
            <person name="Kalinowski J."/>
            <person name="Ruckert C."/>
        </authorList>
    </citation>
    <scope>NUCLEOTIDE SEQUENCE</scope>
    <source>
        <strain evidence="2">CGMCC 1.15958</strain>
    </source>
</reference>